<dbReference type="AlphaFoldDB" id="A0A2R7Z3L3"/>
<evidence type="ECO:0000313" key="2">
    <source>
        <dbReference type="EMBL" id="PUA82956.1"/>
    </source>
</evidence>
<feature type="transmembrane region" description="Helical" evidence="1">
    <location>
        <begin position="268"/>
        <end position="290"/>
    </location>
</feature>
<keyword evidence="1" id="KW-0472">Membrane</keyword>
<feature type="transmembrane region" description="Helical" evidence="1">
    <location>
        <begin position="165"/>
        <end position="182"/>
    </location>
</feature>
<protein>
    <submittedName>
        <fullName evidence="2">Uncharacterized protein</fullName>
    </submittedName>
</protein>
<feature type="transmembrane region" description="Helical" evidence="1">
    <location>
        <begin position="108"/>
        <end position="125"/>
    </location>
</feature>
<organism evidence="2 3">
    <name type="scientific">Nocardioides currus</name>
    <dbReference type="NCBI Taxonomy" id="2133958"/>
    <lineage>
        <taxon>Bacteria</taxon>
        <taxon>Bacillati</taxon>
        <taxon>Actinomycetota</taxon>
        <taxon>Actinomycetes</taxon>
        <taxon>Propionibacteriales</taxon>
        <taxon>Nocardioidaceae</taxon>
        <taxon>Nocardioides</taxon>
    </lineage>
</organism>
<proteinExistence type="predicted"/>
<comment type="caution">
    <text evidence="2">The sequence shown here is derived from an EMBL/GenBank/DDBJ whole genome shotgun (WGS) entry which is preliminary data.</text>
</comment>
<feature type="transmembrane region" description="Helical" evidence="1">
    <location>
        <begin position="137"/>
        <end position="153"/>
    </location>
</feature>
<dbReference type="EMBL" id="PYXZ01000001">
    <property type="protein sequence ID" value="PUA82956.1"/>
    <property type="molecule type" value="Genomic_DNA"/>
</dbReference>
<keyword evidence="3" id="KW-1185">Reference proteome</keyword>
<name>A0A2R7Z3L3_9ACTN</name>
<feature type="transmembrane region" description="Helical" evidence="1">
    <location>
        <begin position="79"/>
        <end position="101"/>
    </location>
</feature>
<gene>
    <name evidence="2" type="ORF">C7S10_04510</name>
</gene>
<feature type="transmembrane region" description="Helical" evidence="1">
    <location>
        <begin position="55"/>
        <end position="73"/>
    </location>
</feature>
<accession>A0A2R7Z3L3</accession>
<keyword evidence="1" id="KW-0812">Transmembrane</keyword>
<keyword evidence="1" id="KW-1133">Transmembrane helix</keyword>
<feature type="transmembrane region" description="Helical" evidence="1">
    <location>
        <begin position="32"/>
        <end position="48"/>
    </location>
</feature>
<sequence>MVGLVAVAVLLAGLAALGCAVAGIGPAWVDGLGAIAVSTTLSGALAHRTGGRPGVATLLALGIGVAAVVVGGQTLPTGAAVMTVVVGSVYAVMATVPAVSFVRAAGEVLVATVVASMTALAAVGFEPTVTEPRFDYAAILLALALVFAVVYRLGAGIHGLGRRGLVVVLVGAAALLLTLVYGELLRRYGAGPVVGPVIDFARWTHDRIGAFPRPLVVLLGIPALLWGCFQRARRRQGWWVCAFGVAATVPFAQGLLEPDTSFLEAGLRIVYSLVPGLLIGFVLVRADLALTAPRGSRGRRAEEADAHRPEPSRFAVL</sequence>
<feature type="transmembrane region" description="Helical" evidence="1">
    <location>
        <begin position="236"/>
        <end position="256"/>
    </location>
</feature>
<evidence type="ECO:0000256" key="1">
    <source>
        <dbReference type="SAM" id="Phobius"/>
    </source>
</evidence>
<reference evidence="2 3" key="1">
    <citation type="submission" date="2018-03" db="EMBL/GenBank/DDBJ databases">
        <authorList>
            <person name="Keele B.F."/>
        </authorList>
    </citation>
    <scope>NUCLEOTIDE SEQUENCE [LARGE SCALE GENOMIC DNA]</scope>
    <source>
        <strain evidence="2 3">IB-3</strain>
    </source>
</reference>
<evidence type="ECO:0000313" key="3">
    <source>
        <dbReference type="Proteomes" id="UP000244867"/>
    </source>
</evidence>
<feature type="transmembrane region" description="Helical" evidence="1">
    <location>
        <begin position="210"/>
        <end position="229"/>
    </location>
</feature>
<dbReference type="Proteomes" id="UP000244867">
    <property type="component" value="Unassembled WGS sequence"/>
</dbReference>